<evidence type="ECO:0000313" key="3">
    <source>
        <dbReference type="Proteomes" id="UP000579281"/>
    </source>
</evidence>
<dbReference type="PROSITE" id="PS51257">
    <property type="entry name" value="PROKAR_LIPOPROTEIN"/>
    <property type="match status" value="1"/>
</dbReference>
<keyword evidence="3" id="KW-1185">Reference proteome</keyword>
<proteinExistence type="predicted"/>
<evidence type="ECO:0000256" key="1">
    <source>
        <dbReference type="SAM" id="SignalP"/>
    </source>
</evidence>
<organism evidence="2 3">
    <name type="scientific">Anaerosolibacter carboniphilus</name>
    <dbReference type="NCBI Taxonomy" id="1417629"/>
    <lineage>
        <taxon>Bacteria</taxon>
        <taxon>Bacillati</taxon>
        <taxon>Bacillota</taxon>
        <taxon>Clostridia</taxon>
        <taxon>Peptostreptococcales</taxon>
        <taxon>Thermotaleaceae</taxon>
        <taxon>Anaerosolibacter</taxon>
    </lineage>
</organism>
<dbReference type="AlphaFoldDB" id="A0A841KST7"/>
<feature type="chain" id="PRO_5032521836" description="Lipocalin-like domain-containing protein" evidence="1">
    <location>
        <begin position="24"/>
        <end position="132"/>
    </location>
</feature>
<comment type="caution">
    <text evidence="2">The sequence shown here is derived from an EMBL/GenBank/DDBJ whole genome shotgun (WGS) entry which is preliminary data.</text>
</comment>
<name>A0A841KST7_9FIRM</name>
<protein>
    <recommendedName>
        <fullName evidence="4">Lipocalin-like domain-containing protein</fullName>
    </recommendedName>
</protein>
<dbReference type="RefSeq" id="WP_184309089.1">
    <property type="nucleotide sequence ID" value="NZ_JACHEN010000005.1"/>
</dbReference>
<dbReference type="EMBL" id="JACHEN010000005">
    <property type="protein sequence ID" value="MBB6215100.1"/>
    <property type="molecule type" value="Genomic_DNA"/>
</dbReference>
<gene>
    <name evidence="2" type="ORF">HNQ80_001189</name>
</gene>
<accession>A0A841KST7</accession>
<keyword evidence="1" id="KW-0732">Signal</keyword>
<evidence type="ECO:0000313" key="2">
    <source>
        <dbReference type="EMBL" id="MBB6215100.1"/>
    </source>
</evidence>
<sequence length="132" mass="14607">MSKKIVLLLVVLTLFTAIFTGCGSDSNPIVGKWTVDTVNEDIEQAKKDQVNVGNIMIVKVVQMLFNQGAEVEFLKDSTANINGIGMKYQWVDETHLEITPSNGGNTLIYEANLSGDELTLKIQYLTLTLKKK</sequence>
<dbReference type="Proteomes" id="UP000579281">
    <property type="component" value="Unassembled WGS sequence"/>
</dbReference>
<evidence type="ECO:0008006" key="4">
    <source>
        <dbReference type="Google" id="ProtNLM"/>
    </source>
</evidence>
<reference evidence="2 3" key="1">
    <citation type="submission" date="2020-08" db="EMBL/GenBank/DDBJ databases">
        <title>Genomic Encyclopedia of Type Strains, Phase IV (KMG-IV): sequencing the most valuable type-strain genomes for metagenomic binning, comparative biology and taxonomic classification.</title>
        <authorList>
            <person name="Goeker M."/>
        </authorList>
    </citation>
    <scope>NUCLEOTIDE SEQUENCE [LARGE SCALE GENOMIC DNA]</scope>
    <source>
        <strain evidence="2 3">DSM 103526</strain>
    </source>
</reference>
<feature type="signal peptide" evidence="1">
    <location>
        <begin position="1"/>
        <end position="23"/>
    </location>
</feature>